<dbReference type="VEuPathDB" id="VectorBase:GMOY010263"/>
<proteinExistence type="predicted"/>
<name>A0A1B0GAC6_GLOMM</name>
<evidence type="ECO:0000313" key="3">
    <source>
        <dbReference type="Proteomes" id="UP000092444"/>
    </source>
</evidence>
<feature type="region of interest" description="Disordered" evidence="1">
    <location>
        <begin position="27"/>
        <end position="55"/>
    </location>
</feature>
<accession>A0A1B0GAC6</accession>
<protein>
    <submittedName>
        <fullName evidence="2">Uncharacterized protein</fullName>
    </submittedName>
</protein>
<evidence type="ECO:0000256" key="1">
    <source>
        <dbReference type="SAM" id="MobiDB-lite"/>
    </source>
</evidence>
<evidence type="ECO:0000313" key="2">
    <source>
        <dbReference type="EnsemblMetazoa" id="GMOY010263-PA"/>
    </source>
</evidence>
<feature type="compositionally biased region" description="Acidic residues" evidence="1">
    <location>
        <begin position="35"/>
        <end position="49"/>
    </location>
</feature>
<organism evidence="2 3">
    <name type="scientific">Glossina morsitans morsitans</name>
    <name type="common">Savannah tsetse fly</name>
    <dbReference type="NCBI Taxonomy" id="37546"/>
    <lineage>
        <taxon>Eukaryota</taxon>
        <taxon>Metazoa</taxon>
        <taxon>Ecdysozoa</taxon>
        <taxon>Arthropoda</taxon>
        <taxon>Hexapoda</taxon>
        <taxon>Insecta</taxon>
        <taxon>Pterygota</taxon>
        <taxon>Neoptera</taxon>
        <taxon>Endopterygota</taxon>
        <taxon>Diptera</taxon>
        <taxon>Brachycera</taxon>
        <taxon>Muscomorpha</taxon>
        <taxon>Hippoboscoidea</taxon>
        <taxon>Glossinidae</taxon>
        <taxon>Glossina</taxon>
    </lineage>
</organism>
<dbReference type="Proteomes" id="UP000092444">
    <property type="component" value="Unassembled WGS sequence"/>
</dbReference>
<dbReference type="STRING" id="37546.A0A1B0GAC6"/>
<dbReference type="EMBL" id="CCAG010022671">
    <property type="status" value="NOT_ANNOTATED_CDS"/>
    <property type="molecule type" value="Genomic_DNA"/>
</dbReference>
<reference evidence="2" key="1">
    <citation type="submission" date="2020-05" db="UniProtKB">
        <authorList>
            <consortium name="EnsemblMetazoa"/>
        </authorList>
    </citation>
    <scope>IDENTIFICATION</scope>
    <source>
        <strain evidence="2">Yale</strain>
    </source>
</reference>
<keyword evidence="3" id="KW-1185">Reference proteome</keyword>
<sequence length="120" mass="13439">MSKLTVLNSTYCTYGGVTAAALAAQNAKQNPSVQIEDEDDDNSGDDVEEVATRNEIDTVAVEEEEQLSLERNWTISESLPEENRCREKFEGLITFFIHSLAERKTTKEAIKDRILLLISS</sequence>
<dbReference type="EnsemblMetazoa" id="GMOY010263-RA">
    <property type="protein sequence ID" value="GMOY010263-PA"/>
    <property type="gene ID" value="GMOY010263"/>
</dbReference>
<dbReference type="AlphaFoldDB" id="A0A1B0GAC6"/>